<evidence type="ECO:0000313" key="3">
    <source>
        <dbReference type="Proteomes" id="UP000004994"/>
    </source>
</evidence>
<dbReference type="RefSeq" id="XP_004249840.1">
    <property type="nucleotide sequence ID" value="XM_004249792.5"/>
</dbReference>
<dbReference type="PANTHER" id="PTHR46100:SF10">
    <property type="entry name" value="UNIVERSAL STRESS PROTEIN A-LIKE PROTEIN"/>
    <property type="match status" value="1"/>
</dbReference>
<feature type="domain" description="UspA" evidence="1">
    <location>
        <begin position="6"/>
        <end position="159"/>
    </location>
</feature>
<dbReference type="GeneID" id="101264079"/>
<accession>A0A3Q7JH83</accession>
<dbReference type="KEGG" id="sly:101264079"/>
<dbReference type="Gramene" id="Solyc10g086670.2.1">
    <property type="protein sequence ID" value="Solyc10g086670.2.1"/>
    <property type="gene ID" value="Solyc10g086670.2"/>
</dbReference>
<dbReference type="CDD" id="cd23659">
    <property type="entry name" value="USP_At3g01520-like"/>
    <property type="match status" value="1"/>
</dbReference>
<dbReference type="PRINTS" id="PR01438">
    <property type="entry name" value="UNVRSLSTRESS"/>
</dbReference>
<evidence type="ECO:0000259" key="1">
    <source>
        <dbReference type="Pfam" id="PF00582"/>
    </source>
</evidence>
<dbReference type="InterPro" id="IPR014729">
    <property type="entry name" value="Rossmann-like_a/b/a_fold"/>
</dbReference>
<dbReference type="FunFam" id="3.40.50.620:FF:000206">
    <property type="entry name" value="Universal stress protein family protein"/>
    <property type="match status" value="1"/>
</dbReference>
<dbReference type="Gene3D" id="3.40.50.620">
    <property type="entry name" value="HUPs"/>
    <property type="match status" value="1"/>
</dbReference>
<dbReference type="InParanoid" id="A0A3Q7JH83"/>
<name>A0A3Q7JH83_SOLLC</name>
<dbReference type="PANTHER" id="PTHR46100">
    <property type="entry name" value="IMP2'P"/>
    <property type="match status" value="1"/>
</dbReference>
<proteinExistence type="predicted"/>
<evidence type="ECO:0000313" key="2">
    <source>
        <dbReference type="EnsemblPlants" id="Solyc10g086670.2.1"/>
    </source>
</evidence>
<reference evidence="2" key="1">
    <citation type="journal article" date="2012" name="Nature">
        <title>The tomato genome sequence provides insights into fleshy fruit evolution.</title>
        <authorList>
            <consortium name="Tomato Genome Consortium"/>
        </authorList>
    </citation>
    <scope>NUCLEOTIDE SEQUENCE [LARGE SCALE GENOMIC DNA]</scope>
    <source>
        <strain evidence="2">cv. Heinz 1706</strain>
    </source>
</reference>
<dbReference type="InterPro" id="IPR006016">
    <property type="entry name" value="UspA"/>
</dbReference>
<sequence>MGNKEKTIGVAVDFSRSSKEALKWTVENLAEKSDTVYLIHIKTHTLSESRDQLWAKTGSPLIPWVEFRDPEVMKYYDIKKTDVQVVDLLDAATKQKQINIVAKVYWGDAREKVCDSIEDLRLDSLVMGSRGLSAIQRIMLGSVTNYVLNNAACPVTIVKDPDFHKH</sequence>
<dbReference type="EnsemblPlants" id="Solyc10g086670.2.1">
    <property type="protein sequence ID" value="Solyc10g086670.2.1"/>
    <property type="gene ID" value="Solyc10g086670.2"/>
</dbReference>
<dbReference type="InterPro" id="IPR006015">
    <property type="entry name" value="Universal_stress_UspA"/>
</dbReference>
<dbReference type="OMA" id="YWGDVRE"/>
<protein>
    <recommendedName>
        <fullName evidence="1">UspA domain-containing protein</fullName>
    </recommendedName>
</protein>
<gene>
    <name evidence="2" type="primary">LOC101264079</name>
</gene>
<dbReference type="AlphaFoldDB" id="A0A3Q7JH83"/>
<dbReference type="SUPFAM" id="SSF52402">
    <property type="entry name" value="Adenine nucleotide alpha hydrolases-like"/>
    <property type="match status" value="1"/>
</dbReference>
<dbReference type="Pfam" id="PF00582">
    <property type="entry name" value="Usp"/>
    <property type="match status" value="1"/>
</dbReference>
<organism evidence="2">
    <name type="scientific">Solanum lycopersicum</name>
    <name type="common">Tomato</name>
    <name type="synonym">Lycopersicon esculentum</name>
    <dbReference type="NCBI Taxonomy" id="4081"/>
    <lineage>
        <taxon>Eukaryota</taxon>
        <taxon>Viridiplantae</taxon>
        <taxon>Streptophyta</taxon>
        <taxon>Embryophyta</taxon>
        <taxon>Tracheophyta</taxon>
        <taxon>Spermatophyta</taxon>
        <taxon>Magnoliopsida</taxon>
        <taxon>eudicotyledons</taxon>
        <taxon>Gunneridae</taxon>
        <taxon>Pentapetalae</taxon>
        <taxon>asterids</taxon>
        <taxon>lamiids</taxon>
        <taxon>Solanales</taxon>
        <taxon>Solanaceae</taxon>
        <taxon>Solanoideae</taxon>
        <taxon>Solaneae</taxon>
        <taxon>Solanum</taxon>
        <taxon>Solanum subgen. Lycopersicon</taxon>
    </lineage>
</organism>
<keyword evidence="3" id="KW-1185">Reference proteome</keyword>
<dbReference type="Proteomes" id="UP000004994">
    <property type="component" value="Chromosome 10"/>
</dbReference>
<reference evidence="2" key="2">
    <citation type="submission" date="2019-01" db="UniProtKB">
        <authorList>
            <consortium name="EnsemblPlants"/>
        </authorList>
    </citation>
    <scope>IDENTIFICATION</scope>
    <source>
        <strain evidence="2">cv. Heinz 1706</strain>
    </source>
</reference>
<dbReference type="PaxDb" id="4081-Solyc10g086670.1.1"/>
<dbReference type="OrthoDB" id="843225at2759"/>